<evidence type="ECO:0000313" key="1">
    <source>
        <dbReference type="EMBL" id="SLM90724.1"/>
    </source>
</evidence>
<protein>
    <submittedName>
        <fullName evidence="1">Uncharacterized protein</fullName>
    </submittedName>
</protein>
<dbReference type="Proteomes" id="UP000195981">
    <property type="component" value="Unassembled WGS sequence"/>
</dbReference>
<name>A0A1X6WY73_9MICO</name>
<evidence type="ECO:0000313" key="2">
    <source>
        <dbReference type="Proteomes" id="UP000195981"/>
    </source>
</evidence>
<proteinExistence type="predicted"/>
<dbReference type="RefSeq" id="WP_159457988.1">
    <property type="nucleotide sequence ID" value="NZ_FWFG01000050.1"/>
</dbReference>
<keyword evidence="2" id="KW-1185">Reference proteome</keyword>
<reference evidence="1 2" key="1">
    <citation type="submission" date="2017-02" db="EMBL/GenBank/DDBJ databases">
        <authorList>
            <person name="Peterson S.W."/>
        </authorList>
    </citation>
    <scope>NUCLEOTIDE SEQUENCE [LARGE SCALE GENOMIC DNA]</scope>
    <source>
        <strain evidence="1 2">CIP104813</strain>
    </source>
</reference>
<sequence length="55" mass="6168">MASSVPELFPSEQEHVEMQERVLEMGVEHESPLWVFPDEIRELNGSEDAGEPDAG</sequence>
<accession>A0A1X6WY73</accession>
<organism evidence="1 2">
    <name type="scientific">Brachybacterium nesterenkovii</name>
    <dbReference type="NCBI Taxonomy" id="47847"/>
    <lineage>
        <taxon>Bacteria</taxon>
        <taxon>Bacillati</taxon>
        <taxon>Actinomycetota</taxon>
        <taxon>Actinomycetes</taxon>
        <taxon>Micrococcales</taxon>
        <taxon>Dermabacteraceae</taxon>
        <taxon>Brachybacterium</taxon>
    </lineage>
</organism>
<dbReference type="EMBL" id="FWFG01000050">
    <property type="protein sequence ID" value="SLM90724.1"/>
    <property type="molecule type" value="Genomic_DNA"/>
</dbReference>
<gene>
    <name evidence="1" type="ORF">FM110_05400</name>
</gene>
<dbReference type="AlphaFoldDB" id="A0A1X6WY73"/>